<gene>
    <name evidence="2" type="ORF">CC1G_15474</name>
</gene>
<comment type="caution">
    <text evidence="2">The sequence shown here is derived from an EMBL/GenBank/DDBJ whole genome shotgun (WGS) entry which is preliminary data.</text>
</comment>
<reference evidence="2 3" key="1">
    <citation type="journal article" date="2010" name="Proc. Natl. Acad. Sci. U.S.A.">
        <title>Insights into evolution of multicellular fungi from the assembled chromosomes of the mushroom Coprinopsis cinerea (Coprinus cinereus).</title>
        <authorList>
            <person name="Stajich J.E."/>
            <person name="Wilke S.K."/>
            <person name="Ahren D."/>
            <person name="Au C.H."/>
            <person name="Birren B.W."/>
            <person name="Borodovsky M."/>
            <person name="Burns C."/>
            <person name="Canback B."/>
            <person name="Casselton L.A."/>
            <person name="Cheng C.K."/>
            <person name="Deng J."/>
            <person name="Dietrich F.S."/>
            <person name="Fargo D.C."/>
            <person name="Farman M.L."/>
            <person name="Gathman A.C."/>
            <person name="Goldberg J."/>
            <person name="Guigo R."/>
            <person name="Hoegger P.J."/>
            <person name="Hooker J.B."/>
            <person name="Huggins A."/>
            <person name="James T.Y."/>
            <person name="Kamada T."/>
            <person name="Kilaru S."/>
            <person name="Kodira C."/>
            <person name="Kues U."/>
            <person name="Kupfer D."/>
            <person name="Kwan H.S."/>
            <person name="Lomsadze A."/>
            <person name="Li W."/>
            <person name="Lilly W.W."/>
            <person name="Ma L.J."/>
            <person name="Mackey A.J."/>
            <person name="Manning G."/>
            <person name="Martin F."/>
            <person name="Muraguchi H."/>
            <person name="Natvig D.O."/>
            <person name="Palmerini H."/>
            <person name="Ramesh M.A."/>
            <person name="Rehmeyer C.J."/>
            <person name="Roe B.A."/>
            <person name="Shenoy N."/>
            <person name="Stanke M."/>
            <person name="Ter-Hovhannisyan V."/>
            <person name="Tunlid A."/>
            <person name="Velagapudi R."/>
            <person name="Vision T.J."/>
            <person name="Zeng Q."/>
            <person name="Zolan M.E."/>
            <person name="Pukkila P.J."/>
        </authorList>
    </citation>
    <scope>NUCLEOTIDE SEQUENCE [LARGE SCALE GENOMIC DNA]</scope>
    <source>
        <strain evidence="3">Okayama-7 / 130 / ATCC MYA-4618 / FGSC 9003</strain>
    </source>
</reference>
<dbReference type="EMBL" id="AACS02000012">
    <property type="protein sequence ID" value="EFI26703.1"/>
    <property type="molecule type" value="Genomic_DNA"/>
</dbReference>
<feature type="region of interest" description="Disordered" evidence="1">
    <location>
        <begin position="15"/>
        <end position="45"/>
    </location>
</feature>
<accession>D6RQV8</accession>
<organism evidence="2 3">
    <name type="scientific">Coprinopsis cinerea (strain Okayama-7 / 130 / ATCC MYA-4618 / FGSC 9003)</name>
    <name type="common">Inky cap fungus</name>
    <name type="synonym">Hormographiella aspergillata</name>
    <dbReference type="NCBI Taxonomy" id="240176"/>
    <lineage>
        <taxon>Eukaryota</taxon>
        <taxon>Fungi</taxon>
        <taxon>Dikarya</taxon>
        <taxon>Basidiomycota</taxon>
        <taxon>Agaricomycotina</taxon>
        <taxon>Agaricomycetes</taxon>
        <taxon>Agaricomycetidae</taxon>
        <taxon>Agaricales</taxon>
        <taxon>Agaricineae</taxon>
        <taxon>Psathyrellaceae</taxon>
        <taxon>Coprinopsis</taxon>
    </lineage>
</organism>
<dbReference type="InParanoid" id="D6RQV8"/>
<dbReference type="VEuPathDB" id="FungiDB:CC1G_15474"/>
<dbReference type="Proteomes" id="UP000001861">
    <property type="component" value="Unassembled WGS sequence"/>
</dbReference>
<evidence type="ECO:0000256" key="1">
    <source>
        <dbReference type="SAM" id="MobiDB-lite"/>
    </source>
</evidence>
<dbReference type="HOGENOM" id="CLU_871578_0_0_1"/>
<evidence type="ECO:0000313" key="2">
    <source>
        <dbReference type="EMBL" id="EFI26703.1"/>
    </source>
</evidence>
<protein>
    <submittedName>
        <fullName evidence="2">Uncharacterized protein</fullName>
    </submittedName>
</protein>
<evidence type="ECO:0000313" key="3">
    <source>
        <dbReference type="Proteomes" id="UP000001861"/>
    </source>
</evidence>
<dbReference type="KEGG" id="cci:CC1G_15474"/>
<dbReference type="GeneID" id="9380200"/>
<sequence>MPRYSVVFDSDTLTPADPHWRTGGGSALPRVEESPSPDQRTHKEQKFKVTVPWRDIVESFPSAQKHPPVLTPYFMEVLLSRIPFPIDMSNSSFVQDTHFYGVSWRILPRPQLIPKEIVYGSPFIIQHHYIVRMPFSYNPATSRTWEPPIYIALRNRMEDDRYAFVELSPYDRTGTCLHPRYPNVILQVFKSFVNIAVDRTDADLTLMFTQPPQTHHGSSHLGGTIESAVDRLTLQQEQALFDDKAQDFAVHKNLHPKKLVDKATSTDKIIDLIRVERESDSEWEYEDEARGQCSTQQMTVAKGKLRRRGTVLGGSRHRR</sequence>
<proteinExistence type="predicted"/>
<dbReference type="AlphaFoldDB" id="D6RQV8"/>
<dbReference type="RefSeq" id="XP_002910197.1">
    <property type="nucleotide sequence ID" value="XM_002910151.1"/>
</dbReference>
<name>D6RQV8_COPC7</name>
<keyword evidence="3" id="KW-1185">Reference proteome</keyword>